<gene>
    <name evidence="5" type="ORF">HYN46_11810</name>
</gene>
<evidence type="ECO:0000313" key="5">
    <source>
        <dbReference type="EMBL" id="AXI04669.1"/>
    </source>
</evidence>
<dbReference type="PANTHER" id="PTHR33204">
    <property type="entry name" value="TRANSCRIPTIONAL REGULATOR, MARR FAMILY"/>
    <property type="match status" value="1"/>
</dbReference>
<dbReference type="PROSITE" id="PS51118">
    <property type="entry name" value="HTH_HXLR"/>
    <property type="match status" value="1"/>
</dbReference>
<dbReference type="AlphaFoldDB" id="A0A345PBL0"/>
<evidence type="ECO:0000259" key="4">
    <source>
        <dbReference type="PROSITE" id="PS51118"/>
    </source>
</evidence>
<keyword evidence="2" id="KW-0238">DNA-binding</keyword>
<dbReference type="InterPro" id="IPR036388">
    <property type="entry name" value="WH-like_DNA-bd_sf"/>
</dbReference>
<dbReference type="GO" id="GO:0003677">
    <property type="term" value="F:DNA binding"/>
    <property type="evidence" value="ECO:0007669"/>
    <property type="project" value="UniProtKB-KW"/>
</dbReference>
<dbReference type="EMBL" id="CP031222">
    <property type="protein sequence ID" value="AXI04669.1"/>
    <property type="molecule type" value="Genomic_DNA"/>
</dbReference>
<dbReference type="InterPro" id="IPR036390">
    <property type="entry name" value="WH_DNA-bd_sf"/>
</dbReference>
<evidence type="ECO:0000313" key="6">
    <source>
        <dbReference type="Proteomes" id="UP000253940"/>
    </source>
</evidence>
<keyword evidence="1" id="KW-0805">Transcription regulation</keyword>
<dbReference type="SUPFAM" id="SSF46785">
    <property type="entry name" value="Winged helix' DNA-binding domain"/>
    <property type="match status" value="1"/>
</dbReference>
<dbReference type="OrthoDB" id="9807069at2"/>
<name>A0A345PBL0_9GAMM</name>
<keyword evidence="6" id="KW-1185">Reference proteome</keyword>
<organism evidence="5 6">
    <name type="scientific">Aquirhabdus parva</name>
    <dbReference type="NCBI Taxonomy" id="2283318"/>
    <lineage>
        <taxon>Bacteria</taxon>
        <taxon>Pseudomonadati</taxon>
        <taxon>Pseudomonadota</taxon>
        <taxon>Gammaproteobacteria</taxon>
        <taxon>Moraxellales</taxon>
        <taxon>Moraxellaceae</taxon>
        <taxon>Aquirhabdus</taxon>
    </lineage>
</organism>
<accession>A0A345PBL0</accession>
<evidence type="ECO:0000256" key="1">
    <source>
        <dbReference type="ARBA" id="ARBA00023015"/>
    </source>
</evidence>
<reference evidence="5 6" key="1">
    <citation type="submission" date="2018-07" db="EMBL/GenBank/DDBJ databases">
        <title>Genome sequencing of Moraxellaceae gen. HYN0046.</title>
        <authorList>
            <person name="Kim M."/>
            <person name="Yi H."/>
        </authorList>
    </citation>
    <scope>NUCLEOTIDE SEQUENCE [LARGE SCALE GENOMIC DNA]</scope>
    <source>
        <strain evidence="5 6">HYN0046</strain>
    </source>
</reference>
<protein>
    <submittedName>
        <fullName evidence="5">Transcriptional regulator</fullName>
    </submittedName>
</protein>
<evidence type="ECO:0000256" key="2">
    <source>
        <dbReference type="ARBA" id="ARBA00023125"/>
    </source>
</evidence>
<evidence type="ECO:0000256" key="3">
    <source>
        <dbReference type="ARBA" id="ARBA00023163"/>
    </source>
</evidence>
<dbReference type="InterPro" id="IPR002577">
    <property type="entry name" value="HTH_HxlR"/>
</dbReference>
<sequence>MDSTIPLSVAEQFIQACPSRQLIEVISNKWILYIIWALDSGTMRNNELLRKIEIISQKMLTQTLKEMIQHGWVIRTDYQTVPPHVDYRLSPLGMSLSEVLRPLDVWAAENIR</sequence>
<dbReference type="PANTHER" id="PTHR33204:SF37">
    <property type="entry name" value="HTH-TYPE TRANSCRIPTIONAL REGULATOR YODB"/>
    <property type="match status" value="1"/>
</dbReference>
<keyword evidence="3" id="KW-0804">Transcription</keyword>
<dbReference type="Pfam" id="PF01638">
    <property type="entry name" value="HxlR"/>
    <property type="match status" value="1"/>
</dbReference>
<feature type="domain" description="HTH hxlR-type" evidence="4">
    <location>
        <begin position="17"/>
        <end position="112"/>
    </location>
</feature>
<dbReference type="KEGG" id="mbah:HYN46_11810"/>
<proteinExistence type="predicted"/>
<dbReference type="Gene3D" id="1.10.10.10">
    <property type="entry name" value="Winged helix-like DNA-binding domain superfamily/Winged helix DNA-binding domain"/>
    <property type="match status" value="1"/>
</dbReference>
<dbReference type="Proteomes" id="UP000253940">
    <property type="component" value="Chromosome"/>
</dbReference>